<proteinExistence type="predicted"/>
<comment type="caution">
    <text evidence="4">The sequence shown here is derived from an EMBL/GenBank/DDBJ whole genome shotgun (WGS) entry which is preliminary data.</text>
</comment>
<dbReference type="InterPro" id="IPR001789">
    <property type="entry name" value="Sig_transdc_resp-reg_receiver"/>
</dbReference>
<dbReference type="InterPro" id="IPR050469">
    <property type="entry name" value="Diguanylate_Cyclase"/>
</dbReference>
<dbReference type="EMBL" id="JAEEGC010000060">
    <property type="protein sequence ID" value="MBV7273931.1"/>
    <property type="molecule type" value="Genomic_DNA"/>
</dbReference>
<gene>
    <name evidence="4" type="ORF">I6U48_13570</name>
</gene>
<dbReference type="SMART" id="SM00448">
    <property type="entry name" value="REC"/>
    <property type="match status" value="1"/>
</dbReference>
<protein>
    <submittedName>
        <fullName evidence="4">Diguanylate cyclase</fullName>
    </submittedName>
</protein>
<dbReference type="GO" id="GO:0000160">
    <property type="term" value="P:phosphorelay signal transduction system"/>
    <property type="evidence" value="ECO:0007669"/>
    <property type="project" value="InterPro"/>
</dbReference>
<evidence type="ECO:0000259" key="3">
    <source>
        <dbReference type="PROSITE" id="PS50887"/>
    </source>
</evidence>
<organism evidence="4 5">
    <name type="scientific">Clostridium thailandense</name>
    <dbReference type="NCBI Taxonomy" id="2794346"/>
    <lineage>
        <taxon>Bacteria</taxon>
        <taxon>Bacillati</taxon>
        <taxon>Bacillota</taxon>
        <taxon>Clostridia</taxon>
        <taxon>Eubacteriales</taxon>
        <taxon>Clostridiaceae</taxon>
        <taxon>Clostridium</taxon>
    </lineage>
</organism>
<dbReference type="NCBIfam" id="TIGR00254">
    <property type="entry name" value="GGDEF"/>
    <property type="match status" value="1"/>
</dbReference>
<dbReference type="InterPro" id="IPR000160">
    <property type="entry name" value="GGDEF_dom"/>
</dbReference>
<dbReference type="CDD" id="cd01949">
    <property type="entry name" value="GGDEF"/>
    <property type="match status" value="1"/>
</dbReference>
<feature type="domain" description="GGDEF" evidence="3">
    <location>
        <begin position="163"/>
        <end position="297"/>
    </location>
</feature>
<dbReference type="Pfam" id="PF00990">
    <property type="entry name" value="GGDEF"/>
    <property type="match status" value="1"/>
</dbReference>
<feature type="domain" description="Response regulatory" evidence="2">
    <location>
        <begin position="4"/>
        <end position="120"/>
    </location>
</feature>
<dbReference type="GO" id="GO:0005886">
    <property type="term" value="C:plasma membrane"/>
    <property type="evidence" value="ECO:0007669"/>
    <property type="project" value="TreeGrafter"/>
</dbReference>
<dbReference type="PANTHER" id="PTHR45138">
    <property type="entry name" value="REGULATORY COMPONENTS OF SENSORY TRANSDUCTION SYSTEM"/>
    <property type="match status" value="1"/>
</dbReference>
<name>A0A949TY05_9CLOT</name>
<dbReference type="RefSeq" id="WP_218321000.1">
    <property type="nucleotide sequence ID" value="NZ_JAEEGC010000060.1"/>
</dbReference>
<dbReference type="GO" id="GO:0043709">
    <property type="term" value="P:cell adhesion involved in single-species biofilm formation"/>
    <property type="evidence" value="ECO:0007669"/>
    <property type="project" value="TreeGrafter"/>
</dbReference>
<dbReference type="PROSITE" id="PS50887">
    <property type="entry name" value="GGDEF"/>
    <property type="match status" value="1"/>
</dbReference>
<sequence>MNKKILVVDDSRLELRILIDILSNEGYVVFACTNGYDALDLANRILPDVILLNIVMPGLDGFEVCKLLKKSDNTRDIPVIMITSKTGSKDIKKALELEAFDYLKKPIDEVELFARINSALRFKSYQDKLKEMAMKDGLTGLYNHSLLIELFQKEFKNQEKKNRSIGFAMLDIDFYKKVNDSYGHISGDIILKKISSIITSTVGASKTVGRYGGEEFGVVFTDMCLDDIKKICENIRRNVEEHEFIIGDKSIKITISIGISYKALDENMSWNEMIEKADEALYRAKNSGRNKVEITFRHGL</sequence>
<dbReference type="FunFam" id="3.30.70.270:FF:000001">
    <property type="entry name" value="Diguanylate cyclase domain protein"/>
    <property type="match status" value="1"/>
</dbReference>
<comment type="caution">
    <text evidence="1">Lacks conserved residue(s) required for the propagation of feature annotation.</text>
</comment>
<dbReference type="PANTHER" id="PTHR45138:SF9">
    <property type="entry name" value="DIGUANYLATE CYCLASE DGCM-RELATED"/>
    <property type="match status" value="1"/>
</dbReference>
<dbReference type="GO" id="GO:1902201">
    <property type="term" value="P:negative regulation of bacterial-type flagellum-dependent cell motility"/>
    <property type="evidence" value="ECO:0007669"/>
    <property type="project" value="TreeGrafter"/>
</dbReference>
<dbReference type="PROSITE" id="PS50110">
    <property type="entry name" value="RESPONSE_REGULATORY"/>
    <property type="match status" value="1"/>
</dbReference>
<dbReference type="GO" id="GO:0052621">
    <property type="term" value="F:diguanylate cyclase activity"/>
    <property type="evidence" value="ECO:0007669"/>
    <property type="project" value="TreeGrafter"/>
</dbReference>
<dbReference type="Pfam" id="PF00072">
    <property type="entry name" value="Response_reg"/>
    <property type="match status" value="1"/>
</dbReference>
<dbReference type="Proteomes" id="UP000694308">
    <property type="component" value="Unassembled WGS sequence"/>
</dbReference>
<evidence type="ECO:0000256" key="1">
    <source>
        <dbReference type="PROSITE-ProRule" id="PRU00169"/>
    </source>
</evidence>
<evidence type="ECO:0000313" key="4">
    <source>
        <dbReference type="EMBL" id="MBV7273931.1"/>
    </source>
</evidence>
<reference evidence="4" key="1">
    <citation type="submission" date="2020-12" db="EMBL/GenBank/DDBJ databases">
        <title>Clostridium thailandense sp. nov., a novel acetogenic bacterium isolated from peat land soil in Thailand.</title>
        <authorList>
            <person name="Chaikitkaew S."/>
            <person name="Birkeland N.K."/>
        </authorList>
    </citation>
    <scope>NUCLEOTIDE SEQUENCE</scope>
    <source>
        <strain evidence="4">PL3</strain>
    </source>
</reference>
<evidence type="ECO:0000259" key="2">
    <source>
        <dbReference type="PROSITE" id="PS50110"/>
    </source>
</evidence>
<keyword evidence="5" id="KW-1185">Reference proteome</keyword>
<evidence type="ECO:0000313" key="5">
    <source>
        <dbReference type="Proteomes" id="UP000694308"/>
    </source>
</evidence>
<dbReference type="SMART" id="SM00267">
    <property type="entry name" value="GGDEF"/>
    <property type="match status" value="1"/>
</dbReference>
<accession>A0A949TY05</accession>
<dbReference type="AlphaFoldDB" id="A0A949TY05"/>